<protein>
    <recommendedName>
        <fullName evidence="3">S-formylglutathione hydrolase</fullName>
        <ecNumber evidence="2">3.1.2.12</ecNumber>
    </recommendedName>
</protein>
<sequence>MTPILEKVSSNKTHSGRITKYSFVSSSLAGLQTLINVFIPPRPTHTPSKSLPVLFYLAGLTCNEDTGPQKGGFIQEASKHGIALVFPDTSPRGAKVPGEEDDWDFELPSVLAASDLPLDLERTAIFGHSMGGHGALTLYLNHPTLYKSCSAFAPITNPTNCAWGKKAFTGPNGNDGYLANGLEEGQRYDATELIKHTSTSDLKILIDYGSADQFYKDGQLLPEHFRDAVSQSTNLKSAQIDVREQENYDHSYYFVNTFAADHLAFHAKHLNA</sequence>
<evidence type="ECO:0000256" key="5">
    <source>
        <dbReference type="ARBA" id="ARBA00022801"/>
    </source>
</evidence>
<dbReference type="GO" id="GO:0005829">
    <property type="term" value="C:cytosol"/>
    <property type="evidence" value="ECO:0007669"/>
    <property type="project" value="TreeGrafter"/>
</dbReference>
<reference evidence="7" key="1">
    <citation type="submission" date="2013-11" db="EMBL/GenBank/DDBJ databases">
        <title>Genome sequence of the fusiform rust pathogen reveals effectors for host alternation and coevolution with pine.</title>
        <authorList>
            <consortium name="DOE Joint Genome Institute"/>
            <person name="Smith K."/>
            <person name="Pendleton A."/>
            <person name="Kubisiak T."/>
            <person name="Anderson C."/>
            <person name="Salamov A."/>
            <person name="Aerts A."/>
            <person name="Riley R."/>
            <person name="Clum A."/>
            <person name="Lindquist E."/>
            <person name="Ence D."/>
            <person name="Campbell M."/>
            <person name="Kronenberg Z."/>
            <person name="Feau N."/>
            <person name="Dhillon B."/>
            <person name="Hamelin R."/>
            <person name="Burleigh J."/>
            <person name="Smith J."/>
            <person name="Yandell M."/>
            <person name="Nelson C."/>
            <person name="Grigoriev I."/>
            <person name="Davis J."/>
        </authorList>
    </citation>
    <scope>NUCLEOTIDE SEQUENCE</scope>
    <source>
        <strain evidence="7">G11</strain>
    </source>
</reference>
<dbReference type="InterPro" id="IPR014186">
    <property type="entry name" value="S-formylglutathione_hydrol"/>
</dbReference>
<keyword evidence="4" id="KW-0719">Serine esterase</keyword>
<dbReference type="OrthoDB" id="420518at2759"/>
<evidence type="ECO:0000256" key="1">
    <source>
        <dbReference type="ARBA" id="ARBA00005622"/>
    </source>
</evidence>
<evidence type="ECO:0000256" key="6">
    <source>
        <dbReference type="PIRSR" id="PIRSR614186-1"/>
    </source>
</evidence>
<dbReference type="GO" id="GO:0018738">
    <property type="term" value="F:S-formylglutathione hydrolase activity"/>
    <property type="evidence" value="ECO:0007669"/>
    <property type="project" value="UniProtKB-EC"/>
</dbReference>
<proteinExistence type="inferred from homology"/>
<evidence type="ECO:0000256" key="3">
    <source>
        <dbReference type="ARBA" id="ARBA00016774"/>
    </source>
</evidence>
<evidence type="ECO:0000313" key="7">
    <source>
        <dbReference type="EMBL" id="KAG0143330.1"/>
    </source>
</evidence>
<comment type="caution">
    <text evidence="7">The sequence shown here is derived from an EMBL/GenBank/DDBJ whole genome shotgun (WGS) entry which is preliminary data.</text>
</comment>
<evidence type="ECO:0000256" key="2">
    <source>
        <dbReference type="ARBA" id="ARBA00012479"/>
    </source>
</evidence>
<dbReference type="Pfam" id="PF00756">
    <property type="entry name" value="Esterase"/>
    <property type="match status" value="1"/>
</dbReference>
<dbReference type="EMBL" id="MU167322">
    <property type="protein sequence ID" value="KAG0143330.1"/>
    <property type="molecule type" value="Genomic_DNA"/>
</dbReference>
<feature type="active site" description="Charge relay system" evidence="6">
    <location>
        <position position="250"/>
    </location>
</feature>
<dbReference type="InterPro" id="IPR000801">
    <property type="entry name" value="Esterase-like"/>
</dbReference>
<feature type="active site" description="Charge relay system" evidence="6">
    <location>
        <position position="212"/>
    </location>
</feature>
<dbReference type="InterPro" id="IPR029058">
    <property type="entry name" value="AB_hydrolase_fold"/>
</dbReference>
<dbReference type="AlphaFoldDB" id="A0A9P6NGQ3"/>
<dbReference type="PANTHER" id="PTHR10061:SF0">
    <property type="entry name" value="S-FORMYLGLUTATHIONE HYDROLASE"/>
    <property type="match status" value="1"/>
</dbReference>
<dbReference type="GO" id="GO:0046294">
    <property type="term" value="P:formaldehyde catabolic process"/>
    <property type="evidence" value="ECO:0007669"/>
    <property type="project" value="InterPro"/>
</dbReference>
<keyword evidence="5" id="KW-0378">Hydrolase</keyword>
<evidence type="ECO:0000256" key="4">
    <source>
        <dbReference type="ARBA" id="ARBA00022487"/>
    </source>
</evidence>
<evidence type="ECO:0000313" key="8">
    <source>
        <dbReference type="Proteomes" id="UP000886653"/>
    </source>
</evidence>
<name>A0A9P6NGQ3_9BASI</name>
<dbReference type="Gene3D" id="3.40.50.1820">
    <property type="entry name" value="alpha/beta hydrolase"/>
    <property type="match status" value="1"/>
</dbReference>
<keyword evidence="8" id="KW-1185">Reference proteome</keyword>
<dbReference type="PANTHER" id="PTHR10061">
    <property type="entry name" value="S-FORMYLGLUTATHIONE HYDROLASE"/>
    <property type="match status" value="1"/>
</dbReference>
<dbReference type="GO" id="GO:0052689">
    <property type="term" value="F:carboxylic ester hydrolase activity"/>
    <property type="evidence" value="ECO:0007669"/>
    <property type="project" value="UniProtKB-KW"/>
</dbReference>
<feature type="active site" description="Charge relay system" evidence="6">
    <location>
        <position position="129"/>
    </location>
</feature>
<gene>
    <name evidence="7" type="ORF">CROQUDRAFT_673024</name>
</gene>
<comment type="similarity">
    <text evidence="1">Belongs to the esterase D family.</text>
</comment>
<accession>A0A9P6NGQ3</accession>
<dbReference type="EC" id="3.1.2.12" evidence="2"/>
<dbReference type="Proteomes" id="UP000886653">
    <property type="component" value="Unassembled WGS sequence"/>
</dbReference>
<dbReference type="SUPFAM" id="SSF53474">
    <property type="entry name" value="alpha/beta-Hydrolases"/>
    <property type="match status" value="1"/>
</dbReference>
<organism evidence="7 8">
    <name type="scientific">Cronartium quercuum f. sp. fusiforme G11</name>
    <dbReference type="NCBI Taxonomy" id="708437"/>
    <lineage>
        <taxon>Eukaryota</taxon>
        <taxon>Fungi</taxon>
        <taxon>Dikarya</taxon>
        <taxon>Basidiomycota</taxon>
        <taxon>Pucciniomycotina</taxon>
        <taxon>Pucciniomycetes</taxon>
        <taxon>Pucciniales</taxon>
        <taxon>Coleosporiaceae</taxon>
        <taxon>Cronartium</taxon>
    </lineage>
</organism>